<evidence type="ECO:0000256" key="4">
    <source>
        <dbReference type="ARBA" id="ARBA00021721"/>
    </source>
</evidence>
<dbReference type="eggNOG" id="ENOG502S31M">
    <property type="taxonomic scope" value="Eukaryota"/>
</dbReference>
<feature type="signal peptide" evidence="13">
    <location>
        <begin position="1"/>
        <end position="22"/>
    </location>
</feature>
<dbReference type="Proteomes" id="UP000027135">
    <property type="component" value="Unassembled WGS sequence"/>
</dbReference>
<dbReference type="STRING" id="136037.A0A067RAY9"/>
<organism evidence="15 16">
    <name type="scientific">Zootermopsis nevadensis</name>
    <name type="common">Dampwood termite</name>
    <dbReference type="NCBI Taxonomy" id="136037"/>
    <lineage>
        <taxon>Eukaryota</taxon>
        <taxon>Metazoa</taxon>
        <taxon>Ecdysozoa</taxon>
        <taxon>Arthropoda</taxon>
        <taxon>Hexapoda</taxon>
        <taxon>Insecta</taxon>
        <taxon>Pterygota</taxon>
        <taxon>Neoptera</taxon>
        <taxon>Polyneoptera</taxon>
        <taxon>Dictyoptera</taxon>
        <taxon>Blattodea</taxon>
        <taxon>Blattoidea</taxon>
        <taxon>Termitoidae</taxon>
        <taxon>Termopsidae</taxon>
        <taxon>Zootermopsis</taxon>
    </lineage>
</organism>
<dbReference type="EC" id="3.1.1.4" evidence="3"/>
<accession>A0A067RAY9</accession>
<keyword evidence="10" id="KW-0443">Lipid metabolism</keyword>
<dbReference type="InterPro" id="IPR033113">
    <property type="entry name" value="PLA2_histidine"/>
</dbReference>
<dbReference type="InParanoid" id="A0A067RAY9"/>
<keyword evidence="5" id="KW-0964">Secreted</keyword>
<dbReference type="InterPro" id="IPR016090">
    <property type="entry name" value="PLA2-like_dom"/>
</dbReference>
<comment type="cofactor">
    <cofactor evidence="1">
        <name>Ca(2+)</name>
        <dbReference type="ChEBI" id="CHEBI:29108"/>
    </cofactor>
</comment>
<dbReference type="EMBL" id="KK852575">
    <property type="protein sequence ID" value="KDR21027.1"/>
    <property type="molecule type" value="Genomic_DNA"/>
</dbReference>
<dbReference type="GO" id="GO:0005576">
    <property type="term" value="C:extracellular region"/>
    <property type="evidence" value="ECO:0007669"/>
    <property type="project" value="UniProtKB-SubCell"/>
</dbReference>
<evidence type="ECO:0000256" key="5">
    <source>
        <dbReference type="ARBA" id="ARBA00022525"/>
    </source>
</evidence>
<keyword evidence="16" id="KW-1185">Reference proteome</keyword>
<feature type="domain" description="Phospholipase A2-like central" evidence="14">
    <location>
        <begin position="95"/>
        <end position="190"/>
    </location>
</feature>
<dbReference type="FunCoup" id="A0A067RAY9">
    <property type="interactions" value="53"/>
</dbReference>
<keyword evidence="7" id="KW-0378">Hydrolase</keyword>
<proteinExistence type="predicted"/>
<dbReference type="Pfam" id="PF05826">
    <property type="entry name" value="Phospholip_A2_2"/>
    <property type="match status" value="1"/>
</dbReference>
<comment type="subcellular location">
    <subcellularLocation>
        <location evidence="2">Secreted</location>
    </subcellularLocation>
</comment>
<evidence type="ECO:0000313" key="15">
    <source>
        <dbReference type="EMBL" id="KDR21027.1"/>
    </source>
</evidence>
<evidence type="ECO:0000256" key="2">
    <source>
        <dbReference type="ARBA" id="ARBA00004613"/>
    </source>
</evidence>
<evidence type="ECO:0000256" key="3">
    <source>
        <dbReference type="ARBA" id="ARBA00013278"/>
    </source>
</evidence>
<evidence type="ECO:0000256" key="6">
    <source>
        <dbReference type="ARBA" id="ARBA00022723"/>
    </source>
</evidence>
<dbReference type="FunFam" id="1.20.90.10:FF:000002">
    <property type="entry name" value="Phospholipase A2 group III"/>
    <property type="match status" value="1"/>
</dbReference>
<dbReference type="InterPro" id="IPR036444">
    <property type="entry name" value="PLipase_A2_dom_sf"/>
</dbReference>
<evidence type="ECO:0000256" key="9">
    <source>
        <dbReference type="ARBA" id="ARBA00022963"/>
    </source>
</evidence>
<dbReference type="Gene3D" id="1.20.90.10">
    <property type="entry name" value="Phospholipase A2 domain"/>
    <property type="match status" value="1"/>
</dbReference>
<evidence type="ECO:0000256" key="8">
    <source>
        <dbReference type="ARBA" id="ARBA00022837"/>
    </source>
</evidence>
<dbReference type="GO" id="GO:0004623">
    <property type="term" value="F:phospholipase A2 activity"/>
    <property type="evidence" value="ECO:0007669"/>
    <property type="project" value="UniProtKB-EC"/>
</dbReference>
<dbReference type="GO" id="GO:0050482">
    <property type="term" value="P:arachidonate secretion"/>
    <property type="evidence" value="ECO:0007669"/>
    <property type="project" value="InterPro"/>
</dbReference>
<evidence type="ECO:0000256" key="7">
    <source>
        <dbReference type="ARBA" id="ARBA00022801"/>
    </source>
</evidence>
<keyword evidence="13" id="KW-0732">Signal</keyword>
<dbReference type="OrthoDB" id="8187220at2759"/>
<feature type="chain" id="PRO_5001644920" description="Phospholipase A2" evidence="13">
    <location>
        <begin position="23"/>
        <end position="245"/>
    </location>
</feature>
<protein>
    <recommendedName>
        <fullName evidence="4">Phospholipase A2</fullName>
        <ecNumber evidence="3">3.1.1.4</ecNumber>
    </recommendedName>
    <alternativeName>
        <fullName evidence="12">Phosphatidylcholine 2-acylhydrolase</fullName>
    </alternativeName>
</protein>
<reference evidence="15 16" key="1">
    <citation type="journal article" date="2014" name="Nat. Commun.">
        <title>Molecular traces of alternative social organization in a termite genome.</title>
        <authorList>
            <person name="Terrapon N."/>
            <person name="Li C."/>
            <person name="Robertson H.M."/>
            <person name="Ji L."/>
            <person name="Meng X."/>
            <person name="Booth W."/>
            <person name="Chen Z."/>
            <person name="Childers C.P."/>
            <person name="Glastad K.M."/>
            <person name="Gokhale K."/>
            <person name="Gowin J."/>
            <person name="Gronenberg W."/>
            <person name="Hermansen R.A."/>
            <person name="Hu H."/>
            <person name="Hunt B.G."/>
            <person name="Huylmans A.K."/>
            <person name="Khalil S.M."/>
            <person name="Mitchell R.D."/>
            <person name="Munoz-Torres M.C."/>
            <person name="Mustard J.A."/>
            <person name="Pan H."/>
            <person name="Reese J.T."/>
            <person name="Scharf M.E."/>
            <person name="Sun F."/>
            <person name="Vogel H."/>
            <person name="Xiao J."/>
            <person name="Yang W."/>
            <person name="Yang Z."/>
            <person name="Yang Z."/>
            <person name="Zhou J."/>
            <person name="Zhu J."/>
            <person name="Brent C.S."/>
            <person name="Elsik C.G."/>
            <person name="Goodisman M.A."/>
            <person name="Liberles D.A."/>
            <person name="Roe R.M."/>
            <person name="Vargo E.L."/>
            <person name="Vilcinskas A."/>
            <person name="Wang J."/>
            <person name="Bornberg-Bauer E."/>
            <person name="Korb J."/>
            <person name="Zhang G."/>
            <person name="Liebig J."/>
        </authorList>
    </citation>
    <scope>NUCLEOTIDE SEQUENCE [LARGE SCALE GENOMIC DNA]</scope>
    <source>
        <tissue evidence="15">Whole organism</tissue>
    </source>
</reference>
<keyword evidence="8" id="KW-0106">Calcium</keyword>
<evidence type="ECO:0000313" key="16">
    <source>
        <dbReference type="Proteomes" id="UP000027135"/>
    </source>
</evidence>
<dbReference type="SUPFAM" id="SSF48619">
    <property type="entry name" value="Phospholipase A2, PLA2"/>
    <property type="match status" value="1"/>
</dbReference>
<dbReference type="PROSITE" id="PS00118">
    <property type="entry name" value="PA2_HIS"/>
    <property type="match status" value="1"/>
</dbReference>
<name>A0A067RAY9_ZOONE</name>
<dbReference type="GO" id="GO:0016042">
    <property type="term" value="P:lipid catabolic process"/>
    <property type="evidence" value="ECO:0007669"/>
    <property type="project" value="UniProtKB-KW"/>
</dbReference>
<dbReference type="PANTHER" id="PTHR12253">
    <property type="entry name" value="RH14732P"/>
    <property type="match status" value="1"/>
</dbReference>
<evidence type="ECO:0000256" key="12">
    <source>
        <dbReference type="ARBA" id="ARBA00029903"/>
    </source>
</evidence>
<keyword evidence="6" id="KW-0479">Metal-binding</keyword>
<dbReference type="OMA" id="CKASRDK"/>
<evidence type="ECO:0000256" key="10">
    <source>
        <dbReference type="ARBA" id="ARBA00023098"/>
    </source>
</evidence>
<evidence type="ECO:0000256" key="1">
    <source>
        <dbReference type="ARBA" id="ARBA00001913"/>
    </source>
</evidence>
<dbReference type="AlphaFoldDB" id="A0A067RAY9"/>
<keyword evidence="9" id="KW-0442">Lipid degradation</keyword>
<dbReference type="CDD" id="cd04704">
    <property type="entry name" value="PLA2_bee_venom_like"/>
    <property type="match status" value="1"/>
</dbReference>
<sequence length="245" mass="26897">MKNLALLVSAFGLLLMTGAVRCVVLMTDPAMTRLVAISGPGPTCVVYNDRSTIRRMILESDPTLVREVKPSDLIAVAKSCRKGKVSHRQGQGGFIYPDTKWCGPGNVALDYEDLGTYAEEDKCCREHDHCPDQLEPGQCLYGLCNNSPFTRSHCDCDAKFRRCLQSLNTDTANTLGALFFNVAQVTCFTESRPCPQSTDGCSTRFRSVAPYTVPSESPRQTDARGIFGLLSGIWHNLLRYAVGTT</sequence>
<dbReference type="GO" id="GO:0046872">
    <property type="term" value="F:metal ion binding"/>
    <property type="evidence" value="ECO:0007669"/>
    <property type="project" value="UniProtKB-KW"/>
</dbReference>
<keyword evidence="11" id="KW-1015">Disulfide bond</keyword>
<evidence type="ECO:0000259" key="14">
    <source>
        <dbReference type="Pfam" id="PF05826"/>
    </source>
</evidence>
<evidence type="ECO:0000256" key="13">
    <source>
        <dbReference type="SAM" id="SignalP"/>
    </source>
</evidence>
<evidence type="ECO:0000256" key="11">
    <source>
        <dbReference type="ARBA" id="ARBA00023157"/>
    </source>
</evidence>
<gene>
    <name evidence="15" type="ORF">L798_04540</name>
</gene>
<dbReference type="GO" id="GO:0006644">
    <property type="term" value="P:phospholipid metabolic process"/>
    <property type="evidence" value="ECO:0007669"/>
    <property type="project" value="InterPro"/>
</dbReference>